<dbReference type="RefSeq" id="WP_147649570.1">
    <property type="nucleotide sequence ID" value="NZ_CP042806.1"/>
</dbReference>
<dbReference type="Gene3D" id="2.60.40.1120">
    <property type="entry name" value="Carboxypeptidase-like, regulatory domain"/>
    <property type="match status" value="1"/>
</dbReference>
<feature type="signal peptide" evidence="1">
    <location>
        <begin position="1"/>
        <end position="29"/>
    </location>
</feature>
<dbReference type="Proteomes" id="UP000321820">
    <property type="component" value="Chromosome"/>
</dbReference>
<dbReference type="InterPro" id="IPR037066">
    <property type="entry name" value="Plug_dom_sf"/>
</dbReference>
<evidence type="ECO:0000256" key="1">
    <source>
        <dbReference type="SAM" id="SignalP"/>
    </source>
</evidence>
<dbReference type="OrthoDB" id="97893at2"/>
<dbReference type="Gene3D" id="2.170.130.10">
    <property type="entry name" value="TonB-dependent receptor, plug domain"/>
    <property type="match status" value="1"/>
</dbReference>
<protein>
    <submittedName>
        <fullName evidence="3">TonB-dependent receptor</fullName>
    </submittedName>
</protein>
<dbReference type="Pfam" id="PF13620">
    <property type="entry name" value="CarboxypepD_reg"/>
    <property type="match status" value="1"/>
</dbReference>
<keyword evidence="4" id="KW-1185">Reference proteome</keyword>
<reference evidence="3 4" key="1">
    <citation type="submission" date="2019-08" db="EMBL/GenBank/DDBJ databases">
        <title>Complete genome sequence of Terriglobus albidus strain ORNL.</title>
        <authorList>
            <person name="Podar M."/>
        </authorList>
    </citation>
    <scope>NUCLEOTIDE SEQUENCE [LARGE SCALE GENOMIC DNA]</scope>
    <source>
        <strain evidence="3 4">ORNL</strain>
    </source>
</reference>
<sequence length="1146" mass="122957">MPFVSQVPSRLRWLVLVVAVLSPASRVLAQAFGEIAGTTTDASRAVVPNVALTLSNEATGTAVRRVSNGAGIFVFPQLNPGRYTLTAISPGFGQQAVKSINVGVSQTAHVDIVLQVSSVTEQVVVAAQSNALDVDNGYKGQIIEQKQIEELPLPTRNPLSLMVLTPGVQTALGNSAANRGGSDSSVASSGYQVNGGVRTNFGGFSEYLVDGVTMTNPRDGTIIALPSAGTVQEFQVQSGAMSAEFGATVGGVINYVTKSGSRTLHGMIFEDYRGTHLNATPALPYGSPKPLNNYNQYGGNIGGPVWIPKIYDGRKRSFFFVDYEGLRWAARSNSTASVPTVLMRQGIFTEITTTVYDPSTGNAAASRTPFAGQKIPSQRFTDFGKTVMALYPMPTTTGVSNNYVTVSKNYQTTDTFTLRGDQYIGQKHRLSLKWTRDEYNSPATSGIGVNDGGTQNVKIPTRNYTASYNYAVTPNILYTAVAGYTWFHRYFADPTDNTIGTQYFGYSVSPALPSGSAVNVRPSASVSLFNSVGTGTPQDRYTTIRELSQILSMTRGRHFLRAGADIRIYKASGLVTSGSPTGAFGFNALQTSNGSSTTGSAFASLLLGLPDTINFDQEPNASAVLTTPAFFLADDWKVTPHFMLNLGFRYQFSTDFLERANSVGWFDPTTINPIVNLPGVMQYANVGGNPRGFTQGDSGQYAPRLGFAYTPAAWDGKIVIRGGIGVYNGPFPIYGFYSSAPGFNAIYNPIKPNSTSPAAALQSTYTLSAPTGPQGASAGLGTALSTIYNRQMNAPRVVQWNFGVQQQMPWKMKFELLYSGNRGQHLLITQNINLPSQSLINTAIAMQQSSGKTGTASAYLNTAVTNPLAGKVPGTLGNATVTRAVASEAFPQFGNVTVLLGNRDSIYHSLQTTLDRRFSKNLTFLAAYTFSKLITNSTPGSFASQSNTGTFQNPYDLRDARAVSAFDSTHTFSITGLYTLPFGRGQSYLTHGFFSALLGGFQLTAIERSVSGVPVAVTQATSNGLGVGGARPDKIGDPTANRHTNTNGSRQWINPAAYAIADGHFGNSPIRDARLRGPMFNNVDMGLQRFFPIWREAQLQFRAEAFNALNHTNLAMPNSDASSTSFGQITSSYDPRNFQFSLHVSF</sequence>
<organism evidence="3 4">
    <name type="scientific">Terriglobus albidus</name>
    <dbReference type="NCBI Taxonomy" id="1592106"/>
    <lineage>
        <taxon>Bacteria</taxon>
        <taxon>Pseudomonadati</taxon>
        <taxon>Acidobacteriota</taxon>
        <taxon>Terriglobia</taxon>
        <taxon>Terriglobales</taxon>
        <taxon>Acidobacteriaceae</taxon>
        <taxon>Terriglobus</taxon>
    </lineage>
</organism>
<dbReference type="SUPFAM" id="SSF56935">
    <property type="entry name" value="Porins"/>
    <property type="match status" value="1"/>
</dbReference>
<name>A0A5B9EIS3_9BACT</name>
<feature type="chain" id="PRO_5022796491" evidence="1">
    <location>
        <begin position="30"/>
        <end position="1146"/>
    </location>
</feature>
<dbReference type="SUPFAM" id="SSF49452">
    <property type="entry name" value="Starch-binding domain-like"/>
    <property type="match status" value="1"/>
</dbReference>
<proteinExistence type="predicted"/>
<keyword evidence="3" id="KW-0675">Receptor</keyword>
<keyword evidence="1" id="KW-0732">Signal</keyword>
<gene>
    <name evidence="3" type="ORF">FTW19_21350</name>
</gene>
<dbReference type="AlphaFoldDB" id="A0A5B9EIS3"/>
<evidence type="ECO:0000259" key="2">
    <source>
        <dbReference type="Pfam" id="PF25183"/>
    </source>
</evidence>
<dbReference type="Pfam" id="PF25183">
    <property type="entry name" value="OMP_b-brl_4"/>
    <property type="match status" value="1"/>
</dbReference>
<dbReference type="KEGG" id="talb:FTW19_21350"/>
<evidence type="ECO:0000313" key="4">
    <source>
        <dbReference type="Proteomes" id="UP000321820"/>
    </source>
</evidence>
<dbReference type="InterPro" id="IPR057601">
    <property type="entry name" value="Oar-like_b-barrel"/>
</dbReference>
<dbReference type="InterPro" id="IPR013784">
    <property type="entry name" value="Carb-bd-like_fold"/>
</dbReference>
<dbReference type="EMBL" id="CP042806">
    <property type="protein sequence ID" value="QEE30301.1"/>
    <property type="molecule type" value="Genomic_DNA"/>
</dbReference>
<dbReference type="GO" id="GO:0030246">
    <property type="term" value="F:carbohydrate binding"/>
    <property type="evidence" value="ECO:0007669"/>
    <property type="project" value="InterPro"/>
</dbReference>
<evidence type="ECO:0000313" key="3">
    <source>
        <dbReference type="EMBL" id="QEE30301.1"/>
    </source>
</evidence>
<accession>A0A5B9EIS3</accession>
<feature type="domain" description="TonB-dependent transporter Oar-like beta-barrel" evidence="2">
    <location>
        <begin position="256"/>
        <end position="1139"/>
    </location>
</feature>